<accession>W2QWP4</accession>
<proteinExistence type="predicted"/>
<dbReference type="EMBL" id="KI669568">
    <property type="protein sequence ID" value="ETN16700.1"/>
    <property type="molecule type" value="Genomic_DNA"/>
</dbReference>
<gene>
    <name evidence="1" type="ORF">PPTG_21762</name>
</gene>
<dbReference type="RefSeq" id="XP_008898195.1">
    <property type="nucleotide sequence ID" value="XM_008899947.1"/>
</dbReference>
<reference evidence="2" key="1">
    <citation type="submission" date="2011-12" db="EMBL/GenBank/DDBJ databases">
        <authorList>
            <consortium name="The Broad Institute Genome Sequencing Platform"/>
            <person name="Russ C."/>
            <person name="Tyler B."/>
            <person name="Panabieres F."/>
            <person name="Shan W."/>
            <person name="Tripathy S."/>
            <person name="Grunwald N."/>
            <person name="Machado M."/>
            <person name="Young S.K."/>
            <person name="Zeng Q."/>
            <person name="Gargeya S."/>
            <person name="Fitzgerald M."/>
            <person name="Haas B."/>
            <person name="Abouelleil A."/>
            <person name="Alvarado L."/>
            <person name="Arachchi H.M."/>
            <person name="Berlin A."/>
            <person name="Chapman S.B."/>
            <person name="Gearin G."/>
            <person name="Goldberg J."/>
            <person name="Griggs A."/>
            <person name="Gujja S."/>
            <person name="Hansen M."/>
            <person name="Heiman D."/>
            <person name="Howarth C."/>
            <person name="Larimer J."/>
            <person name="Lui A."/>
            <person name="MacDonald P.J.P."/>
            <person name="McCowen C."/>
            <person name="Montmayeur A."/>
            <person name="Murphy C."/>
            <person name="Neiman D."/>
            <person name="Pearson M."/>
            <person name="Priest M."/>
            <person name="Roberts A."/>
            <person name="Saif S."/>
            <person name="Shea T."/>
            <person name="Sisk P."/>
            <person name="Stolte C."/>
            <person name="Sykes S."/>
            <person name="Wortman J."/>
            <person name="Nusbaum C."/>
            <person name="Birren B."/>
        </authorList>
    </citation>
    <scope>NUCLEOTIDE SEQUENCE [LARGE SCALE GENOMIC DNA]</scope>
    <source>
        <strain evidence="2">INRA-310</strain>
    </source>
</reference>
<evidence type="ECO:0000313" key="2">
    <source>
        <dbReference type="Proteomes" id="UP000018817"/>
    </source>
</evidence>
<evidence type="ECO:0000313" key="1">
    <source>
        <dbReference type="EMBL" id="ETN16700.1"/>
    </source>
</evidence>
<dbReference type="Proteomes" id="UP000018817">
    <property type="component" value="Unassembled WGS sequence"/>
</dbReference>
<name>W2QWP4_PHYN3</name>
<dbReference type="GeneID" id="20190361"/>
<reference evidence="1 2" key="2">
    <citation type="submission" date="2013-11" db="EMBL/GenBank/DDBJ databases">
        <title>The Genome Sequence of Phytophthora parasitica INRA-310.</title>
        <authorList>
            <consortium name="The Broad Institute Genomics Platform"/>
            <person name="Russ C."/>
            <person name="Tyler B."/>
            <person name="Panabieres F."/>
            <person name="Shan W."/>
            <person name="Tripathy S."/>
            <person name="Grunwald N."/>
            <person name="Machado M."/>
            <person name="Johnson C.S."/>
            <person name="Arredondo F."/>
            <person name="Hong C."/>
            <person name="Coffey M."/>
            <person name="Young S.K."/>
            <person name="Zeng Q."/>
            <person name="Gargeya S."/>
            <person name="Fitzgerald M."/>
            <person name="Abouelleil A."/>
            <person name="Alvarado L."/>
            <person name="Chapman S.B."/>
            <person name="Gainer-Dewar J."/>
            <person name="Goldberg J."/>
            <person name="Griggs A."/>
            <person name="Gujja S."/>
            <person name="Hansen M."/>
            <person name="Howarth C."/>
            <person name="Imamovic A."/>
            <person name="Ireland A."/>
            <person name="Larimer J."/>
            <person name="McCowan C."/>
            <person name="Murphy C."/>
            <person name="Pearson M."/>
            <person name="Poon T.W."/>
            <person name="Priest M."/>
            <person name="Roberts A."/>
            <person name="Saif S."/>
            <person name="Shea T."/>
            <person name="Sykes S."/>
            <person name="Wortman J."/>
            <person name="Nusbaum C."/>
            <person name="Birren B."/>
        </authorList>
    </citation>
    <scope>NUCLEOTIDE SEQUENCE [LARGE SCALE GENOMIC DNA]</scope>
    <source>
        <strain evidence="1 2">INRA-310</strain>
    </source>
</reference>
<protein>
    <submittedName>
        <fullName evidence="1">Uncharacterized protein</fullName>
    </submittedName>
</protein>
<dbReference type="VEuPathDB" id="FungiDB:PPTG_21762"/>
<sequence length="122" mass="13034">MTNGCVNQQIGSWTSRSVAANTSDGVAEVEAEKTLRVGVKGSVLCDVTEARLIRRSLCWRMEHCKCEAASGTSKVILAQVSEPGSGKSKVCTLGCRQLVYSVPASDLSFLINLPECVRAQEA</sequence>
<organism evidence="1 2">
    <name type="scientific">Phytophthora nicotianae (strain INRA-310)</name>
    <name type="common">Phytophthora parasitica</name>
    <dbReference type="NCBI Taxonomy" id="761204"/>
    <lineage>
        <taxon>Eukaryota</taxon>
        <taxon>Sar</taxon>
        <taxon>Stramenopiles</taxon>
        <taxon>Oomycota</taxon>
        <taxon>Peronosporomycetes</taxon>
        <taxon>Peronosporales</taxon>
        <taxon>Peronosporaceae</taxon>
        <taxon>Phytophthora</taxon>
    </lineage>
</organism>
<dbReference type="AlphaFoldDB" id="W2QWP4"/>